<keyword evidence="5" id="KW-1185">Reference proteome</keyword>
<dbReference type="Pfam" id="PF00571">
    <property type="entry name" value="CBS"/>
    <property type="match status" value="2"/>
</dbReference>
<evidence type="ECO:0000313" key="4">
    <source>
        <dbReference type="EMBL" id="KAA5546878.1"/>
    </source>
</evidence>
<accession>A0A5M6DH47</accession>
<organism evidence="4 5">
    <name type="scientific">Roseiconus nitratireducens</name>
    <dbReference type="NCBI Taxonomy" id="2605748"/>
    <lineage>
        <taxon>Bacteria</taxon>
        <taxon>Pseudomonadati</taxon>
        <taxon>Planctomycetota</taxon>
        <taxon>Planctomycetia</taxon>
        <taxon>Pirellulales</taxon>
        <taxon>Pirellulaceae</taxon>
        <taxon>Roseiconus</taxon>
    </lineage>
</organism>
<gene>
    <name evidence="4" type="ORF">FYK55_00140</name>
</gene>
<dbReference type="InterPro" id="IPR051462">
    <property type="entry name" value="CBS_domain-containing"/>
</dbReference>
<sequence>MPPFATCDRWVAERSKRHGGEFFGDAEMNATVTIDDHVESWMNRKVHSVHRDASVRDVLEIMAKEVIASVPVVGEKGEVVGIVTLGDLARVVLSTEQVLDSDFPHYEDCFWAVDLFQRRLGSDPVLNVMSENVTCVRPDQSMREAALIMIRDRIRHLAVVDERGLVGMLAAIDFVRLIAKV</sequence>
<evidence type="ECO:0000259" key="3">
    <source>
        <dbReference type="PROSITE" id="PS51371"/>
    </source>
</evidence>
<feature type="domain" description="CBS" evidence="3">
    <location>
        <begin position="42"/>
        <end position="101"/>
    </location>
</feature>
<dbReference type="Gene3D" id="3.10.580.10">
    <property type="entry name" value="CBS-domain"/>
    <property type="match status" value="1"/>
</dbReference>
<dbReference type="PROSITE" id="PS51371">
    <property type="entry name" value="CBS"/>
    <property type="match status" value="2"/>
</dbReference>
<reference evidence="4 5" key="1">
    <citation type="submission" date="2019-08" db="EMBL/GenBank/DDBJ databases">
        <authorList>
            <person name="Dhanesh K."/>
            <person name="Kumar G."/>
            <person name="Sasikala C."/>
            <person name="Venkata Ramana C."/>
        </authorList>
    </citation>
    <scope>NUCLEOTIDE SEQUENCE [LARGE SCALE GENOMIC DNA]</scope>
    <source>
        <strain evidence="4 5">JC645</strain>
    </source>
</reference>
<dbReference type="SMART" id="SM00116">
    <property type="entry name" value="CBS"/>
    <property type="match status" value="2"/>
</dbReference>
<dbReference type="Proteomes" id="UP000324479">
    <property type="component" value="Unassembled WGS sequence"/>
</dbReference>
<keyword evidence="1" id="KW-0677">Repeat</keyword>
<dbReference type="InterPro" id="IPR046342">
    <property type="entry name" value="CBS_dom_sf"/>
</dbReference>
<evidence type="ECO:0000313" key="5">
    <source>
        <dbReference type="Proteomes" id="UP000324479"/>
    </source>
</evidence>
<evidence type="ECO:0000256" key="2">
    <source>
        <dbReference type="PROSITE-ProRule" id="PRU00703"/>
    </source>
</evidence>
<feature type="domain" description="CBS" evidence="3">
    <location>
        <begin position="129"/>
        <end position="181"/>
    </location>
</feature>
<comment type="caution">
    <text evidence="4">The sequence shown here is derived from an EMBL/GenBank/DDBJ whole genome shotgun (WGS) entry which is preliminary data.</text>
</comment>
<protein>
    <submittedName>
        <fullName evidence="4">CBS domain-containing protein</fullName>
    </submittedName>
</protein>
<dbReference type="EMBL" id="VWOX01000001">
    <property type="protein sequence ID" value="KAA5546878.1"/>
    <property type="molecule type" value="Genomic_DNA"/>
</dbReference>
<dbReference type="AlphaFoldDB" id="A0A5M6DH47"/>
<dbReference type="PANTHER" id="PTHR48108:SF26">
    <property type="entry name" value="CBS DOMAIN-CONTAINING PROTEIN DDB_G0289609"/>
    <property type="match status" value="1"/>
</dbReference>
<dbReference type="InterPro" id="IPR000644">
    <property type="entry name" value="CBS_dom"/>
</dbReference>
<keyword evidence="2" id="KW-0129">CBS domain</keyword>
<name>A0A5M6DH47_9BACT</name>
<proteinExistence type="predicted"/>
<dbReference type="PANTHER" id="PTHR48108">
    <property type="entry name" value="CBS DOMAIN-CONTAINING PROTEIN CBSX2, CHLOROPLASTIC"/>
    <property type="match status" value="1"/>
</dbReference>
<evidence type="ECO:0000256" key="1">
    <source>
        <dbReference type="ARBA" id="ARBA00022737"/>
    </source>
</evidence>
<dbReference type="SUPFAM" id="SSF54631">
    <property type="entry name" value="CBS-domain pair"/>
    <property type="match status" value="1"/>
</dbReference>